<dbReference type="InterPro" id="IPR004875">
    <property type="entry name" value="DDE_SF_endonuclease_dom"/>
</dbReference>
<evidence type="ECO:0000256" key="1">
    <source>
        <dbReference type="SAM" id="MobiDB-lite"/>
    </source>
</evidence>
<dbReference type="EMBL" id="CAJQZP010000935">
    <property type="protein sequence ID" value="CAG4997620.1"/>
    <property type="molecule type" value="Genomic_DNA"/>
</dbReference>
<evidence type="ECO:0000313" key="4">
    <source>
        <dbReference type="Proteomes" id="UP000691718"/>
    </source>
</evidence>
<dbReference type="Pfam" id="PF03184">
    <property type="entry name" value="DDE_1"/>
    <property type="match status" value="1"/>
</dbReference>
<feature type="region of interest" description="Disordered" evidence="1">
    <location>
        <begin position="355"/>
        <end position="446"/>
    </location>
</feature>
<dbReference type="PANTHER" id="PTHR19303">
    <property type="entry name" value="TRANSPOSON"/>
    <property type="match status" value="1"/>
</dbReference>
<evidence type="ECO:0000259" key="2">
    <source>
        <dbReference type="Pfam" id="PF03184"/>
    </source>
</evidence>
<sequence length="489" mass="55084">MGRTYKRKEGANPRIRVDPQIHPQVDPQEAVNKVLEGNTIKVSFWTGNFWNIDETGLSTVHKPKKIVATKGVKQIGKMTSGERGELVTACCAINAMGGYIPPFMIFPRKNWQDRMLNGAPAGTNASVFPSDSMTAENFIKFLQHFKKYTKCSVEYPMLIIMDNHDSHISIESLNFAKKNGINLLTIPPHTSHKTQPLDRTVFAPLKAYYDTCSDWMDQNPGKTITIYETSELLGNINTIFTPLNVLSGFRVNGIYPFNKDIFTDDVFLSSYVTDRLLVTETNPERTGENDQSQNCELLSPQRSATPSILSDATLTRQDFEINPKVPENTTQDAIIPEQFTSNSVNPNEVLISSTHKTPTKRAAPSSPQPGCSKILKRFKTPEEIKPFPKAGCRKKEKSSSEDDDELPPSPDSTYDMSEDENDDEYDVLSSCESEDDHGNDMPPDETNDWVIILDTLKNLQKKIDDKKFKWPIKDDVAEVARYQIEKKST</sequence>
<comment type="caution">
    <text evidence="3">The sequence shown here is derived from an EMBL/GenBank/DDBJ whole genome shotgun (WGS) entry which is preliminary data.</text>
</comment>
<proteinExistence type="predicted"/>
<reference evidence="3" key="1">
    <citation type="submission" date="2021-04" db="EMBL/GenBank/DDBJ databases">
        <authorList>
            <person name="Tunstrom K."/>
        </authorList>
    </citation>
    <scope>NUCLEOTIDE SEQUENCE</scope>
</reference>
<gene>
    <name evidence="3" type="ORF">PAPOLLO_LOCUS13217</name>
</gene>
<evidence type="ECO:0000313" key="3">
    <source>
        <dbReference type="EMBL" id="CAG4997620.1"/>
    </source>
</evidence>
<dbReference type="GO" id="GO:0005634">
    <property type="term" value="C:nucleus"/>
    <property type="evidence" value="ECO:0007669"/>
    <property type="project" value="TreeGrafter"/>
</dbReference>
<dbReference type="PANTHER" id="PTHR19303:SF71">
    <property type="entry name" value="ZINC FINGER PHD-TYPE DOMAIN-CONTAINING PROTEIN"/>
    <property type="match status" value="1"/>
</dbReference>
<dbReference type="OrthoDB" id="4327074at2759"/>
<accession>A0A8S3X3R8</accession>
<dbReference type="InterPro" id="IPR050863">
    <property type="entry name" value="CenT-Element_Derived"/>
</dbReference>
<feature type="compositionally biased region" description="Acidic residues" evidence="1">
    <location>
        <begin position="416"/>
        <end position="446"/>
    </location>
</feature>
<organism evidence="3 4">
    <name type="scientific">Parnassius apollo</name>
    <name type="common">Apollo butterfly</name>
    <name type="synonym">Papilio apollo</name>
    <dbReference type="NCBI Taxonomy" id="110799"/>
    <lineage>
        <taxon>Eukaryota</taxon>
        <taxon>Metazoa</taxon>
        <taxon>Ecdysozoa</taxon>
        <taxon>Arthropoda</taxon>
        <taxon>Hexapoda</taxon>
        <taxon>Insecta</taxon>
        <taxon>Pterygota</taxon>
        <taxon>Neoptera</taxon>
        <taxon>Endopterygota</taxon>
        <taxon>Lepidoptera</taxon>
        <taxon>Glossata</taxon>
        <taxon>Ditrysia</taxon>
        <taxon>Papilionoidea</taxon>
        <taxon>Papilionidae</taxon>
        <taxon>Parnassiinae</taxon>
        <taxon>Parnassini</taxon>
        <taxon>Parnassius</taxon>
        <taxon>Parnassius</taxon>
    </lineage>
</organism>
<dbReference type="Proteomes" id="UP000691718">
    <property type="component" value="Unassembled WGS sequence"/>
</dbReference>
<keyword evidence="4" id="KW-1185">Reference proteome</keyword>
<dbReference type="AlphaFoldDB" id="A0A8S3X3R8"/>
<name>A0A8S3X3R8_PARAO</name>
<protein>
    <submittedName>
        <fullName evidence="3">(apollo) hypothetical protein</fullName>
    </submittedName>
</protein>
<dbReference type="GO" id="GO:0003677">
    <property type="term" value="F:DNA binding"/>
    <property type="evidence" value="ECO:0007669"/>
    <property type="project" value="TreeGrafter"/>
</dbReference>
<feature type="domain" description="DDE-1" evidence="2">
    <location>
        <begin position="86"/>
        <end position="210"/>
    </location>
</feature>